<evidence type="ECO:0000313" key="11">
    <source>
        <dbReference type="Proteomes" id="UP000008631"/>
    </source>
</evidence>
<dbReference type="EMBL" id="CP002353">
    <property type="protein sequence ID" value="ADV62454.1"/>
    <property type="molecule type" value="Genomic_DNA"/>
</dbReference>
<evidence type="ECO:0000256" key="4">
    <source>
        <dbReference type="ARBA" id="ARBA00022840"/>
    </source>
</evidence>
<dbReference type="Gene3D" id="1.10.240.10">
    <property type="entry name" value="Tyrosyl-Transfer RNA Synthetase"/>
    <property type="match status" value="1"/>
</dbReference>
<feature type="binding site" evidence="8">
    <location>
        <begin position="8"/>
        <end position="10"/>
    </location>
    <ligand>
        <name>ATP</name>
        <dbReference type="ChEBI" id="CHEBI:30616"/>
    </ligand>
</feature>
<dbReference type="GO" id="GO:0006436">
    <property type="term" value="P:tryptophanyl-tRNA aminoacylation"/>
    <property type="evidence" value="ECO:0007669"/>
    <property type="project" value="UniProtKB-UniRule"/>
</dbReference>
<dbReference type="NCBIfam" id="TIGR00233">
    <property type="entry name" value="trpS"/>
    <property type="match status" value="1"/>
</dbReference>
<dbReference type="EC" id="6.1.1.2" evidence="8"/>
<dbReference type="HOGENOM" id="CLU_029244_5_0_0"/>
<dbReference type="PANTHER" id="PTHR43766">
    <property type="entry name" value="TRYPTOPHAN--TRNA LIGASE, MITOCHONDRIAL"/>
    <property type="match status" value="1"/>
</dbReference>
<evidence type="ECO:0000256" key="2">
    <source>
        <dbReference type="ARBA" id="ARBA00022598"/>
    </source>
</evidence>
<comment type="catalytic activity">
    <reaction evidence="7 8">
        <text>tRNA(Trp) + L-tryptophan + ATP = L-tryptophyl-tRNA(Trp) + AMP + diphosphate + H(+)</text>
        <dbReference type="Rhea" id="RHEA:24080"/>
        <dbReference type="Rhea" id="RHEA-COMP:9671"/>
        <dbReference type="Rhea" id="RHEA-COMP:9705"/>
        <dbReference type="ChEBI" id="CHEBI:15378"/>
        <dbReference type="ChEBI" id="CHEBI:30616"/>
        <dbReference type="ChEBI" id="CHEBI:33019"/>
        <dbReference type="ChEBI" id="CHEBI:57912"/>
        <dbReference type="ChEBI" id="CHEBI:78442"/>
        <dbReference type="ChEBI" id="CHEBI:78535"/>
        <dbReference type="ChEBI" id="CHEBI:456215"/>
        <dbReference type="EC" id="6.1.1.2"/>
    </reaction>
</comment>
<evidence type="ECO:0000256" key="9">
    <source>
        <dbReference type="RuleBase" id="RU363036"/>
    </source>
</evidence>
<dbReference type="InterPro" id="IPR002306">
    <property type="entry name" value="Trp-tRNA-ligase"/>
</dbReference>
<dbReference type="eggNOG" id="COG0180">
    <property type="taxonomic scope" value="Bacteria"/>
</dbReference>
<dbReference type="CDD" id="cd00806">
    <property type="entry name" value="TrpRS_core"/>
    <property type="match status" value="1"/>
</dbReference>
<keyword evidence="11" id="KW-1185">Reference proteome</keyword>
<keyword evidence="6 8" id="KW-0030">Aminoacyl-tRNA synthetase</keyword>
<gene>
    <name evidence="8" type="primary">trpS</name>
    <name evidence="10" type="ordered locus">Isop_1873</name>
</gene>
<evidence type="ECO:0000313" key="10">
    <source>
        <dbReference type="EMBL" id="ADV62454.1"/>
    </source>
</evidence>
<evidence type="ECO:0000256" key="6">
    <source>
        <dbReference type="ARBA" id="ARBA00023146"/>
    </source>
</evidence>
<feature type="short sequence motif" description="'HIGH' region" evidence="8">
    <location>
        <begin position="9"/>
        <end position="17"/>
    </location>
</feature>
<accession>E8R222</accession>
<evidence type="ECO:0000256" key="7">
    <source>
        <dbReference type="ARBA" id="ARBA00049929"/>
    </source>
</evidence>
<feature type="binding site" evidence="8">
    <location>
        <begin position="143"/>
        <end position="145"/>
    </location>
    <ligand>
        <name>ATP</name>
        <dbReference type="ChEBI" id="CHEBI:30616"/>
    </ligand>
</feature>
<dbReference type="FunCoup" id="E8R222">
    <property type="interactions" value="465"/>
</dbReference>
<proteinExistence type="inferred from homology"/>
<dbReference type="InterPro" id="IPR002305">
    <property type="entry name" value="aa-tRNA-synth_Ic"/>
</dbReference>
<dbReference type="PRINTS" id="PR01039">
    <property type="entry name" value="TRNASYNTHTRP"/>
</dbReference>
<comment type="function">
    <text evidence="8">Catalyzes the attachment of tryptophan to tRNA(Trp).</text>
</comment>
<dbReference type="InterPro" id="IPR014729">
    <property type="entry name" value="Rossmann-like_a/b/a_fold"/>
</dbReference>
<feature type="binding site" evidence="8">
    <location>
        <begin position="190"/>
        <end position="194"/>
    </location>
    <ligand>
        <name>ATP</name>
        <dbReference type="ChEBI" id="CHEBI:30616"/>
    </ligand>
</feature>
<dbReference type="InterPro" id="IPR050203">
    <property type="entry name" value="Trp-tRNA_synthetase"/>
</dbReference>
<dbReference type="Pfam" id="PF00579">
    <property type="entry name" value="tRNA-synt_1b"/>
    <property type="match status" value="1"/>
</dbReference>
<evidence type="ECO:0000256" key="5">
    <source>
        <dbReference type="ARBA" id="ARBA00022917"/>
    </source>
</evidence>
<dbReference type="RefSeq" id="WP_013564742.1">
    <property type="nucleotide sequence ID" value="NC_014962.1"/>
</dbReference>
<organism evidence="10 11">
    <name type="scientific">Isosphaera pallida (strain ATCC 43644 / DSM 9630 / IS1B)</name>
    <dbReference type="NCBI Taxonomy" id="575540"/>
    <lineage>
        <taxon>Bacteria</taxon>
        <taxon>Pseudomonadati</taxon>
        <taxon>Planctomycetota</taxon>
        <taxon>Planctomycetia</taxon>
        <taxon>Isosphaerales</taxon>
        <taxon>Isosphaeraceae</taxon>
        <taxon>Isosphaera</taxon>
    </lineage>
</organism>
<dbReference type="GO" id="GO:0005829">
    <property type="term" value="C:cytosol"/>
    <property type="evidence" value="ECO:0007669"/>
    <property type="project" value="TreeGrafter"/>
</dbReference>
<keyword evidence="2 8" id="KW-0436">Ligase</keyword>
<comment type="similarity">
    <text evidence="1 8 9">Belongs to the class-I aminoacyl-tRNA synthetase family.</text>
</comment>
<dbReference type="GO" id="GO:0004830">
    <property type="term" value="F:tryptophan-tRNA ligase activity"/>
    <property type="evidence" value="ECO:0007669"/>
    <property type="project" value="UniProtKB-UniRule"/>
</dbReference>
<dbReference type="OrthoDB" id="9801042at2"/>
<dbReference type="InterPro" id="IPR001412">
    <property type="entry name" value="aa-tRNA-synth_I_CS"/>
</dbReference>
<dbReference type="STRING" id="575540.Isop_1873"/>
<comment type="subunit">
    <text evidence="8">Homodimer.</text>
</comment>
<keyword evidence="4 8" id="KW-0067">ATP-binding</keyword>
<dbReference type="Proteomes" id="UP000008631">
    <property type="component" value="Chromosome"/>
</dbReference>
<dbReference type="PANTHER" id="PTHR43766:SF1">
    <property type="entry name" value="TRYPTOPHAN--TRNA LIGASE, MITOCHONDRIAL"/>
    <property type="match status" value="1"/>
</dbReference>
<reference evidence="10 11" key="1">
    <citation type="journal article" date="2011" name="Stand. Genomic Sci.">
        <title>Complete genome sequence of Isosphaera pallida type strain (IS1B).</title>
        <authorList>
            <consortium name="US DOE Joint Genome Institute (JGI-PGF)"/>
            <person name="Goker M."/>
            <person name="Cleland D."/>
            <person name="Saunders E."/>
            <person name="Lapidus A."/>
            <person name="Nolan M."/>
            <person name="Lucas S."/>
            <person name="Hammon N."/>
            <person name="Deshpande S."/>
            <person name="Cheng J.F."/>
            <person name="Tapia R."/>
            <person name="Han C."/>
            <person name="Goodwin L."/>
            <person name="Pitluck S."/>
            <person name="Liolios K."/>
            <person name="Pagani I."/>
            <person name="Ivanova N."/>
            <person name="Mavromatis K."/>
            <person name="Pati A."/>
            <person name="Chen A."/>
            <person name="Palaniappan K."/>
            <person name="Land M."/>
            <person name="Hauser L."/>
            <person name="Chang Y.J."/>
            <person name="Jeffries C.D."/>
            <person name="Detter J.C."/>
            <person name="Beck B."/>
            <person name="Woyke T."/>
            <person name="Bristow J."/>
            <person name="Eisen J.A."/>
            <person name="Markowitz V."/>
            <person name="Hugenholtz P."/>
            <person name="Kyrpides N.C."/>
            <person name="Klenk H.P."/>
        </authorList>
    </citation>
    <scope>NUCLEOTIDE SEQUENCE [LARGE SCALE GENOMIC DNA]</scope>
    <source>
        <strain evidence="11">ATCC 43644 / DSM 9630 / IS1B</strain>
    </source>
</reference>
<dbReference type="AlphaFoldDB" id="E8R222"/>
<keyword evidence="8" id="KW-0963">Cytoplasm</keyword>
<feature type="binding site" evidence="8">
    <location>
        <position position="183"/>
    </location>
    <ligand>
        <name>ATP</name>
        <dbReference type="ChEBI" id="CHEBI:30616"/>
    </ligand>
</feature>
<feature type="binding site" evidence="8">
    <location>
        <position position="131"/>
    </location>
    <ligand>
        <name>L-tryptophan</name>
        <dbReference type="ChEBI" id="CHEBI:57912"/>
    </ligand>
</feature>
<evidence type="ECO:0000256" key="8">
    <source>
        <dbReference type="HAMAP-Rule" id="MF_00140"/>
    </source>
</evidence>
<dbReference type="InParanoid" id="E8R222"/>
<dbReference type="InterPro" id="IPR024109">
    <property type="entry name" value="Trp-tRNA-ligase_bac-type"/>
</dbReference>
<name>E8R222_ISOPI</name>
<dbReference type="GO" id="GO:0005524">
    <property type="term" value="F:ATP binding"/>
    <property type="evidence" value="ECO:0007669"/>
    <property type="project" value="UniProtKB-UniRule"/>
</dbReference>
<dbReference type="HAMAP" id="MF_00140_B">
    <property type="entry name" value="Trp_tRNA_synth_B"/>
    <property type="match status" value="1"/>
</dbReference>
<comment type="subcellular location">
    <subcellularLocation>
        <location evidence="8">Cytoplasm</location>
    </subcellularLocation>
</comment>
<evidence type="ECO:0000256" key="1">
    <source>
        <dbReference type="ARBA" id="ARBA00005594"/>
    </source>
</evidence>
<feature type="short sequence motif" description="'KMSKS' region" evidence="8">
    <location>
        <begin position="190"/>
        <end position="194"/>
    </location>
</feature>
<sequence length="327" mass="36699">MRVLSGIQPSGTLHIGNYLGAIRQYLALQHDNDAFYFVADYHALTSVRDAQTLRTNVFNVLVDLLALGLDPEKACVFVQSDVPETVELSWLLTTVTPMSWLEKCVSYKDKVAQGLSADHGLFAYPILQAADILIYDADLVPVGQDQKQHLEITRDVAERFNQTYRAEVFKLPQPRILPTVAVIPGTDGRKMSKSYANTIDLFEEPASILKKVKRMVTDSKTVEEPKDPDTCSLMALYRHFADPDALAEAEAKYRAGGIGYGEMKQRLAQAIIDHLAPARERRAEWVAHPERVEEFRRRGAERARKVARIVLDRAREAVGMRRVGPPA</sequence>
<evidence type="ECO:0000256" key="3">
    <source>
        <dbReference type="ARBA" id="ARBA00022741"/>
    </source>
</evidence>
<dbReference type="SUPFAM" id="SSF52374">
    <property type="entry name" value="Nucleotidylyl transferase"/>
    <property type="match status" value="1"/>
</dbReference>
<keyword evidence="3 8" id="KW-0547">Nucleotide-binding</keyword>
<dbReference type="FunFam" id="1.10.240.10:FF:000005">
    <property type="entry name" value="Tryptophan--tRNA ligase"/>
    <property type="match status" value="1"/>
</dbReference>
<dbReference type="PROSITE" id="PS00178">
    <property type="entry name" value="AA_TRNA_LIGASE_I"/>
    <property type="match status" value="1"/>
</dbReference>
<keyword evidence="5 8" id="KW-0648">Protein biosynthesis</keyword>
<protein>
    <recommendedName>
        <fullName evidence="8">Tryptophan--tRNA ligase</fullName>
        <ecNumber evidence="8">6.1.1.2</ecNumber>
    </recommendedName>
    <alternativeName>
        <fullName evidence="8">Tryptophanyl-tRNA synthetase</fullName>
        <shortName evidence="8">TrpRS</shortName>
    </alternativeName>
</protein>
<feature type="binding site" evidence="8">
    <location>
        <begin position="16"/>
        <end position="17"/>
    </location>
    <ligand>
        <name>ATP</name>
        <dbReference type="ChEBI" id="CHEBI:30616"/>
    </ligand>
</feature>
<dbReference type="Gene3D" id="3.40.50.620">
    <property type="entry name" value="HUPs"/>
    <property type="match status" value="1"/>
</dbReference>
<dbReference type="KEGG" id="ipa:Isop_1873"/>